<accession>A0A6V1MX84</accession>
<gene>
    <name evidence="2" type="ORF">HAKA00212_LOCUS4002</name>
</gene>
<feature type="transmembrane region" description="Helical" evidence="1">
    <location>
        <begin position="145"/>
        <end position="165"/>
    </location>
</feature>
<sequence length="218" mass="24176">MNRNQAGVGSQPSTRPKYLQWMDNEHINKFFERYEGQPKKTIAHLWYASLVLAVLLLITSIAVMAANGASDTGSSSASFCAFWLMVLLVLWSAGGTFIMRKHQNPMAIGFFLGMVVMASQTMFTLFVLFAGFAGEATDEAAADRWMCFFCFFSFLTYLAFSIFLAKFRTEIVEDDAGKDMHAVQQNLATNARQRVDIFGKEKTGVVGNLKATSKGTPV</sequence>
<organism evidence="2">
    <name type="scientific">Heterosigma akashiwo</name>
    <name type="common">Chromophytic alga</name>
    <name type="synonym">Heterosigma carterae</name>
    <dbReference type="NCBI Taxonomy" id="2829"/>
    <lineage>
        <taxon>Eukaryota</taxon>
        <taxon>Sar</taxon>
        <taxon>Stramenopiles</taxon>
        <taxon>Ochrophyta</taxon>
        <taxon>Raphidophyceae</taxon>
        <taxon>Chattonellales</taxon>
        <taxon>Chattonellaceae</taxon>
        <taxon>Heterosigma</taxon>
    </lineage>
</organism>
<protein>
    <submittedName>
        <fullName evidence="2">Uncharacterized protein</fullName>
    </submittedName>
</protein>
<proteinExistence type="predicted"/>
<keyword evidence="1" id="KW-0812">Transmembrane</keyword>
<reference evidence="2" key="1">
    <citation type="submission" date="2021-01" db="EMBL/GenBank/DDBJ databases">
        <authorList>
            <person name="Corre E."/>
            <person name="Pelletier E."/>
            <person name="Niang G."/>
            <person name="Scheremetjew M."/>
            <person name="Finn R."/>
            <person name="Kale V."/>
            <person name="Holt S."/>
            <person name="Cochrane G."/>
            <person name="Meng A."/>
            <person name="Brown T."/>
            <person name="Cohen L."/>
        </authorList>
    </citation>
    <scope>NUCLEOTIDE SEQUENCE</scope>
    <source>
        <strain evidence="2">CCMP3107</strain>
    </source>
</reference>
<feature type="transmembrane region" description="Helical" evidence="1">
    <location>
        <begin position="45"/>
        <end position="64"/>
    </location>
</feature>
<evidence type="ECO:0000256" key="1">
    <source>
        <dbReference type="SAM" id="Phobius"/>
    </source>
</evidence>
<keyword evidence="1" id="KW-1133">Transmembrane helix</keyword>
<dbReference type="AlphaFoldDB" id="A0A6V1MX84"/>
<feature type="transmembrane region" description="Helical" evidence="1">
    <location>
        <begin position="76"/>
        <end position="98"/>
    </location>
</feature>
<dbReference type="EMBL" id="HBIU01009697">
    <property type="protein sequence ID" value="CAE0625333.1"/>
    <property type="molecule type" value="Transcribed_RNA"/>
</dbReference>
<keyword evidence="1" id="KW-0472">Membrane</keyword>
<evidence type="ECO:0000313" key="2">
    <source>
        <dbReference type="EMBL" id="CAE0625333.1"/>
    </source>
</evidence>
<name>A0A6V1MX84_HETAK</name>
<feature type="transmembrane region" description="Helical" evidence="1">
    <location>
        <begin position="110"/>
        <end position="133"/>
    </location>
</feature>